<dbReference type="GO" id="GO:0034194">
    <property type="term" value="P:D-galactonate catabolic process"/>
    <property type="evidence" value="ECO:0007669"/>
    <property type="project" value="InterPro"/>
</dbReference>
<proteinExistence type="predicted"/>
<keyword evidence="1" id="KW-0808">Transferase</keyword>
<dbReference type="Proteomes" id="UP000095431">
    <property type="component" value="Unassembled WGS sequence"/>
</dbReference>
<dbReference type="InterPro" id="IPR042258">
    <property type="entry name" value="DGOK_N"/>
</dbReference>
<dbReference type="Gene3D" id="3.30.420.310">
    <property type="entry name" value="2-keto-3-deoxy-galactonokinase, C-terminal domain"/>
    <property type="match status" value="1"/>
</dbReference>
<dbReference type="GO" id="GO:0008671">
    <property type="term" value="F:2-dehydro-3-deoxygalactonokinase activity"/>
    <property type="evidence" value="ECO:0007669"/>
    <property type="project" value="InterPro"/>
</dbReference>
<sequence length="335" mass="36558">MDTYTITIDGGTTNTRCILWNSSRQRIDEQKREVGVRNTAIDGNNSKLKNAVKECLEQLLEDHSLTYDNINHIIASGMITSDVGIVVVPHLTAPADLEQIARSTVAIRLPEICPIPIHFIPGIKNSCSNISLENYEAMDIMRGEEVESLAIIDKYHNGSPMILVLPGSHNKFVAVNADKEITGCLTSISGELLSAIINDTIIAKSVNRSFVTADQYDRKWLLLGYNTAKETGLGRACFSGRILGLFCNAEPSKISNYILGAALQGDIQAIRNSSALCVTDDTQFVVCGKDPFKQALVDIFTEEKLSNQITIFEPEAGFSASALGAYLVAEKCKII</sequence>
<organism evidence="1 2">
    <name type="scientific">Blautia wexlerae</name>
    <dbReference type="NCBI Taxonomy" id="418240"/>
    <lineage>
        <taxon>Bacteria</taxon>
        <taxon>Bacillati</taxon>
        <taxon>Bacillota</taxon>
        <taxon>Clostridia</taxon>
        <taxon>Lachnospirales</taxon>
        <taxon>Lachnospiraceae</taxon>
        <taxon>Blautia</taxon>
    </lineage>
</organism>
<name>A0A174GYE9_9FIRM</name>
<dbReference type="EMBL" id="CYZN01000036">
    <property type="protein sequence ID" value="CUO66237.1"/>
    <property type="molecule type" value="Genomic_DNA"/>
</dbReference>
<reference evidence="1 2" key="1">
    <citation type="submission" date="2015-09" db="EMBL/GenBank/DDBJ databases">
        <authorList>
            <consortium name="Pathogen Informatics"/>
        </authorList>
    </citation>
    <scope>NUCLEOTIDE SEQUENCE [LARGE SCALE GENOMIC DNA]</scope>
    <source>
        <strain evidence="1 2">2789STDY5834863</strain>
    </source>
</reference>
<accession>A0A174GYE9</accession>
<dbReference type="CDD" id="cd24012">
    <property type="entry name" value="ASKHA_NBD_KDGal-kinase"/>
    <property type="match status" value="1"/>
</dbReference>
<dbReference type="AlphaFoldDB" id="A0A174GYE9"/>
<evidence type="ECO:0000313" key="1">
    <source>
        <dbReference type="EMBL" id="CUO66237.1"/>
    </source>
</evidence>
<protein>
    <submittedName>
        <fullName evidence="1">2-keto-3-deoxy-galactonokinase</fullName>
    </submittedName>
</protein>
<dbReference type="InterPro" id="IPR043129">
    <property type="entry name" value="ATPase_NBD"/>
</dbReference>
<keyword evidence="1" id="KW-0418">Kinase</keyword>
<evidence type="ECO:0000313" key="2">
    <source>
        <dbReference type="Proteomes" id="UP000095431"/>
    </source>
</evidence>
<dbReference type="RefSeq" id="WP_055058929.1">
    <property type="nucleotide sequence ID" value="NZ_BTHH01000036.1"/>
</dbReference>
<dbReference type="Pfam" id="PF05035">
    <property type="entry name" value="DGOK"/>
    <property type="match status" value="1"/>
</dbReference>
<dbReference type="InterPro" id="IPR042257">
    <property type="entry name" value="DGOK_C"/>
</dbReference>
<gene>
    <name evidence="1" type="ORF">ERS852478_03494</name>
</gene>
<dbReference type="SUPFAM" id="SSF53067">
    <property type="entry name" value="Actin-like ATPase domain"/>
    <property type="match status" value="1"/>
</dbReference>
<dbReference type="InterPro" id="IPR007729">
    <property type="entry name" value="DGOK"/>
</dbReference>
<dbReference type="Gene3D" id="3.30.420.300">
    <property type="entry name" value="2-keto-3-deoxy-galactonokinase, substrate binding domain"/>
    <property type="match status" value="1"/>
</dbReference>